<dbReference type="EMBL" id="FONA01000010">
    <property type="protein sequence ID" value="SFE36050.1"/>
    <property type="molecule type" value="Genomic_DNA"/>
</dbReference>
<accession>A0A1I1ZZZ2</accession>
<dbReference type="Pfam" id="PF01841">
    <property type="entry name" value="Transglut_core"/>
    <property type="match status" value="1"/>
</dbReference>
<keyword evidence="3" id="KW-1185">Reference proteome</keyword>
<proteinExistence type="predicted"/>
<feature type="domain" description="Transglutaminase-like" evidence="1">
    <location>
        <begin position="206"/>
        <end position="273"/>
    </location>
</feature>
<dbReference type="InterPro" id="IPR038765">
    <property type="entry name" value="Papain-like_cys_pep_sf"/>
</dbReference>
<protein>
    <submittedName>
        <fullName evidence="2">Transglutaminase-like superfamily protein</fullName>
    </submittedName>
</protein>
<dbReference type="STRING" id="385682.SAMN05444380_11038"/>
<organism evidence="2 3">
    <name type="scientific">Thermophagus xiamenensis</name>
    <dbReference type="NCBI Taxonomy" id="385682"/>
    <lineage>
        <taxon>Bacteria</taxon>
        <taxon>Pseudomonadati</taxon>
        <taxon>Bacteroidota</taxon>
        <taxon>Bacteroidia</taxon>
        <taxon>Marinilabiliales</taxon>
        <taxon>Marinilabiliaceae</taxon>
        <taxon>Thermophagus</taxon>
    </lineage>
</organism>
<dbReference type="InParanoid" id="A0A1I1ZZZ2"/>
<gene>
    <name evidence="2" type="ORF">SAMN05444380_11038</name>
</gene>
<dbReference type="SUPFAM" id="SSF54001">
    <property type="entry name" value="Cysteine proteinases"/>
    <property type="match status" value="1"/>
</dbReference>
<evidence type="ECO:0000313" key="3">
    <source>
        <dbReference type="Proteomes" id="UP000181976"/>
    </source>
</evidence>
<sequence length="550" mass="63784">MTGKGDVLVWTYHQGKFAWKISNAADSDTLVLKLGNPVLNDRVYNYLFHAPPPSQTIDHSHVDRSNHIKRLHQEDSIRTAYEKTFIDSISAIEIARKYDLDPKKTFLLFKLSRGNWRVVKQFLNYAAPIDGEKALSLLSVISHKDLRDTPFKVLKDHFDNSHNPKGFDWDIYRQYVLNPRIRNELISVYKSYFQKQFSPSFQEMARNDVRHLLTWIRDSIKIVNGLNPWDVPQLPRGVFEMRVADQNSINIFFVAVARSLGIPARIDFVRNQPQFFSERYWLDVNLQYGSIDNTQKGTLVLDFKQDNHSDELPAYFKNFTIAKLVKGKFKTLDYSYTNLFNDFPVKLELDTGIYLLTSVKRLADGSVKTRLHFFDIKKHDSSFIKLIFPDSGIETNKYEKVKLNLDVTVQNCDTRQNLLLNDLVEDNGLVLVWLDPSLEPSKHLLNDFIRLKSNFDNWNGNIALLIDSVRLSKSFNSKQYEGLPKKSIFLIDNLNLLKEYIKFNGKVGNYDLPYVLVLNSDHEVIFESKGYRIGIGDEIIGKVEKICRIP</sequence>
<dbReference type="AlphaFoldDB" id="A0A1I1ZZZ2"/>
<dbReference type="eggNOG" id="COG1305">
    <property type="taxonomic scope" value="Bacteria"/>
</dbReference>
<dbReference type="InterPro" id="IPR002931">
    <property type="entry name" value="Transglutaminase-like"/>
</dbReference>
<evidence type="ECO:0000313" key="2">
    <source>
        <dbReference type="EMBL" id="SFE36050.1"/>
    </source>
</evidence>
<dbReference type="Proteomes" id="UP000181976">
    <property type="component" value="Unassembled WGS sequence"/>
</dbReference>
<reference evidence="2 3" key="1">
    <citation type="submission" date="2016-10" db="EMBL/GenBank/DDBJ databases">
        <authorList>
            <person name="de Groot N.N."/>
        </authorList>
    </citation>
    <scope>NUCLEOTIDE SEQUENCE [LARGE SCALE GENOMIC DNA]</scope>
    <source>
        <strain evidence="2 3">DSM 19012</strain>
    </source>
</reference>
<evidence type="ECO:0000259" key="1">
    <source>
        <dbReference type="Pfam" id="PF01841"/>
    </source>
</evidence>
<name>A0A1I1ZZZ2_9BACT</name>